<reference evidence="1 2" key="1">
    <citation type="submission" date="2019-01" db="EMBL/GenBank/DDBJ databases">
        <title>Draft genome sequence of Cellulomonas takizawaensis strain TKZ-21.</title>
        <authorList>
            <person name="Yamamura H."/>
            <person name="Hayashi T."/>
            <person name="Hamada M."/>
            <person name="Serisawa Y."/>
            <person name="Matsuyama K."/>
            <person name="Nakagawa Y."/>
            <person name="Otoguro M."/>
            <person name="Yanagida F."/>
            <person name="Hayakawa M."/>
        </authorList>
    </citation>
    <scope>NUCLEOTIDE SEQUENCE [LARGE SCALE GENOMIC DNA]</scope>
    <source>
        <strain evidence="1 2">NBRC12680</strain>
    </source>
</reference>
<name>A0A402DP32_9CELL</name>
<dbReference type="AlphaFoldDB" id="A0A402DP32"/>
<gene>
    <name evidence="1" type="ORF">CBZ_09240</name>
</gene>
<protein>
    <submittedName>
        <fullName evidence="1">Uncharacterized protein</fullName>
    </submittedName>
</protein>
<dbReference type="OrthoDB" id="3338687at2"/>
<organism evidence="1 2">
    <name type="scientific">Cellulomonas biazotea</name>
    <dbReference type="NCBI Taxonomy" id="1709"/>
    <lineage>
        <taxon>Bacteria</taxon>
        <taxon>Bacillati</taxon>
        <taxon>Actinomycetota</taxon>
        <taxon>Actinomycetes</taxon>
        <taxon>Micrococcales</taxon>
        <taxon>Cellulomonadaceae</taxon>
        <taxon>Cellulomonas</taxon>
    </lineage>
</organism>
<proteinExistence type="predicted"/>
<evidence type="ECO:0000313" key="2">
    <source>
        <dbReference type="Proteomes" id="UP000289954"/>
    </source>
</evidence>
<keyword evidence="2" id="KW-1185">Reference proteome</keyword>
<dbReference type="RefSeq" id="WP_130780471.1">
    <property type="nucleotide sequence ID" value="NZ_BIMR01000053.1"/>
</dbReference>
<comment type="caution">
    <text evidence="1">The sequence shown here is derived from an EMBL/GenBank/DDBJ whole genome shotgun (WGS) entry which is preliminary data.</text>
</comment>
<dbReference type="Proteomes" id="UP000289954">
    <property type="component" value="Unassembled WGS sequence"/>
</dbReference>
<accession>A0A402DP32</accession>
<evidence type="ECO:0000313" key="1">
    <source>
        <dbReference type="EMBL" id="GCE75868.1"/>
    </source>
</evidence>
<dbReference type="EMBL" id="BIMR01000053">
    <property type="protein sequence ID" value="GCE75868.1"/>
    <property type="molecule type" value="Genomic_DNA"/>
</dbReference>
<sequence length="193" mass="20781">MTSTPTALPSATPTAPPDPRLLRTYLSDHLTGASGVISRVEWMLDRYAGTPAADVLGPLCAELHEERRVVRGLAQHLDVHLSPWKPTAARVAERVGRLKPNGRLVSRSPLSLHLELEALRSGIAGKRSLWATLEVWAPTLRLDAARFVALRAQADAQVRAVDGLAARVRPVAFAVEAAVPDVTDDPSPVSTSR</sequence>